<feature type="region of interest" description="Disordered" evidence="1">
    <location>
        <begin position="1"/>
        <end position="61"/>
    </location>
</feature>
<keyword evidence="2" id="KW-1185">Reference proteome</keyword>
<proteinExistence type="predicted"/>
<reference evidence="3" key="1">
    <citation type="submission" date="2025-08" db="UniProtKB">
        <authorList>
            <consortium name="RefSeq"/>
        </authorList>
    </citation>
    <scope>IDENTIFICATION</scope>
</reference>
<dbReference type="RefSeq" id="XP_026537682.1">
    <property type="nucleotide sequence ID" value="XM_026681897.1"/>
</dbReference>
<feature type="compositionally biased region" description="Acidic residues" evidence="1">
    <location>
        <begin position="1"/>
        <end position="16"/>
    </location>
</feature>
<dbReference type="KEGG" id="nss:113421498"/>
<accession>A0A6J1V352</accession>
<evidence type="ECO:0000313" key="2">
    <source>
        <dbReference type="Proteomes" id="UP000504612"/>
    </source>
</evidence>
<name>A0A6J1V352_9SAUR</name>
<sequence>MAEPEPEPEPEPESEPQAEPVPVPMPRTGSVEKQEQPEKALITEMQKEPTLLVPTTETSRTSTQLLEVVLSIDQAPEASEPSPKPSVPQIEIRSTSSFQTLGSLVTQQKSDFSSALTRSVESTVRVPETAPQEVVQQTAPSAQVAEELPENEPMPIVYLDPFEISLQYVEKHNILQIFQEITENLVYEKPDNPLEFILKQVQTMIDQRNQLEEDGRQ</sequence>
<dbReference type="InterPro" id="IPR048377">
    <property type="entry name" value="TEX55_DD"/>
</dbReference>
<dbReference type="CDD" id="cd22975">
    <property type="entry name" value="DD_TEX55"/>
    <property type="match status" value="1"/>
</dbReference>
<organism evidence="2 3">
    <name type="scientific">Notechis scutatus</name>
    <name type="common">mainland tiger snake</name>
    <dbReference type="NCBI Taxonomy" id="8663"/>
    <lineage>
        <taxon>Eukaryota</taxon>
        <taxon>Metazoa</taxon>
        <taxon>Chordata</taxon>
        <taxon>Craniata</taxon>
        <taxon>Vertebrata</taxon>
        <taxon>Euteleostomi</taxon>
        <taxon>Lepidosauria</taxon>
        <taxon>Squamata</taxon>
        <taxon>Bifurcata</taxon>
        <taxon>Unidentata</taxon>
        <taxon>Episquamata</taxon>
        <taxon>Toxicofera</taxon>
        <taxon>Serpentes</taxon>
        <taxon>Colubroidea</taxon>
        <taxon>Elapidae</taxon>
        <taxon>Hydrophiinae</taxon>
        <taxon>Notechis</taxon>
    </lineage>
</organism>
<protein>
    <submittedName>
        <fullName evidence="3">Uncharacterized protein C3orf30 homolog</fullName>
    </submittedName>
</protein>
<dbReference type="PANTHER" id="PTHR47110:SF1">
    <property type="entry name" value="TESTIS-SPECIFIC EXPRESSED PROTEIN 55"/>
    <property type="match status" value="1"/>
</dbReference>
<evidence type="ECO:0000313" key="3">
    <source>
        <dbReference type="RefSeq" id="XP_026537682.1"/>
    </source>
</evidence>
<feature type="region of interest" description="Disordered" evidence="1">
    <location>
        <begin position="123"/>
        <end position="145"/>
    </location>
</feature>
<dbReference type="GeneID" id="113421498"/>
<dbReference type="PANTHER" id="PTHR47110">
    <property type="entry name" value="TESTIS-SPECIFIC EXPRESSED PROTEIN 55"/>
    <property type="match status" value="1"/>
</dbReference>
<evidence type="ECO:0000256" key="1">
    <source>
        <dbReference type="SAM" id="MobiDB-lite"/>
    </source>
</evidence>
<dbReference type="Proteomes" id="UP000504612">
    <property type="component" value="Unplaced"/>
</dbReference>
<dbReference type="Pfam" id="PF17819">
    <property type="entry name" value="Tex55"/>
    <property type="match status" value="1"/>
</dbReference>
<dbReference type="Gene3D" id="1.20.890.10">
    <property type="entry name" value="cAMP-dependent protein kinase regulatory subunit, dimerization-anchoring domain"/>
    <property type="match status" value="1"/>
</dbReference>
<dbReference type="SUPFAM" id="SSF47391">
    <property type="entry name" value="Dimerization-anchoring domain of cAMP-dependent PK regulatory subunit"/>
    <property type="match status" value="1"/>
</dbReference>
<dbReference type="InterPro" id="IPR040760">
    <property type="entry name" value="Tex55"/>
</dbReference>
<dbReference type="AlphaFoldDB" id="A0A6J1V352"/>
<gene>
    <name evidence="3" type="primary">CUNH3orf30</name>
</gene>
<dbReference type="GO" id="GO:0005634">
    <property type="term" value="C:nucleus"/>
    <property type="evidence" value="ECO:0007669"/>
    <property type="project" value="TreeGrafter"/>
</dbReference>
<dbReference type="CTD" id="152405"/>